<dbReference type="Pfam" id="PF01128">
    <property type="entry name" value="IspD"/>
    <property type="match status" value="1"/>
</dbReference>
<protein>
    <recommendedName>
        <fullName evidence="7">2-C-methyl-D-erythritol 4-phosphate cytidylyltransferase</fullName>
        <ecNumber evidence="7">2.7.7.60</ecNumber>
    </recommendedName>
    <alternativeName>
        <fullName evidence="7">4-diphosphocytidyl-2C-methyl-D-erythritol synthase</fullName>
    </alternativeName>
    <alternativeName>
        <fullName evidence="7">MEP cytidylyltransferase</fullName>
        <shortName evidence="7">MCT</shortName>
    </alternativeName>
</protein>
<gene>
    <name evidence="7" type="primary">ispD</name>
    <name evidence="8" type="ORF">SAMN05216497_11364</name>
</gene>
<evidence type="ECO:0000313" key="8">
    <source>
        <dbReference type="EMBL" id="SDL23630.1"/>
    </source>
</evidence>
<keyword evidence="6 7" id="KW-0414">Isoprene biosynthesis</keyword>
<accession>A0ABY0QM85</accession>
<dbReference type="CDD" id="cd02516">
    <property type="entry name" value="CDP-ME_synthetase"/>
    <property type="match status" value="1"/>
</dbReference>
<dbReference type="NCBIfam" id="TIGR00453">
    <property type="entry name" value="ispD"/>
    <property type="match status" value="1"/>
</dbReference>
<dbReference type="PROSITE" id="PS01295">
    <property type="entry name" value="ISPD"/>
    <property type="match status" value="1"/>
</dbReference>
<dbReference type="HAMAP" id="MF_00108">
    <property type="entry name" value="IspD"/>
    <property type="match status" value="1"/>
</dbReference>
<dbReference type="PANTHER" id="PTHR32125:SF4">
    <property type="entry name" value="2-C-METHYL-D-ERYTHRITOL 4-PHOSPHATE CYTIDYLYLTRANSFERASE, CHLOROPLASTIC"/>
    <property type="match status" value="1"/>
</dbReference>
<feature type="site" description="Transition state stabilizer" evidence="7">
    <location>
        <position position="16"/>
    </location>
</feature>
<comment type="catalytic activity">
    <reaction evidence="1 7">
        <text>2-C-methyl-D-erythritol 4-phosphate + CTP + H(+) = 4-CDP-2-C-methyl-D-erythritol + diphosphate</text>
        <dbReference type="Rhea" id="RHEA:13429"/>
        <dbReference type="ChEBI" id="CHEBI:15378"/>
        <dbReference type="ChEBI" id="CHEBI:33019"/>
        <dbReference type="ChEBI" id="CHEBI:37563"/>
        <dbReference type="ChEBI" id="CHEBI:57823"/>
        <dbReference type="ChEBI" id="CHEBI:58262"/>
        <dbReference type="EC" id="2.7.7.60"/>
    </reaction>
</comment>
<dbReference type="InterPro" id="IPR050088">
    <property type="entry name" value="IspD/TarI_cytidylyltransf_bact"/>
</dbReference>
<dbReference type="Gene3D" id="3.90.550.10">
    <property type="entry name" value="Spore Coat Polysaccharide Biosynthesis Protein SpsA, Chain A"/>
    <property type="match status" value="1"/>
</dbReference>
<feature type="site" description="Positions MEP for the nucleophilic attack" evidence="7">
    <location>
        <position position="154"/>
    </location>
</feature>
<comment type="pathway">
    <text evidence="2 7">Isoprenoid biosynthesis; isopentenyl diphosphate biosynthesis via DXP pathway; isopentenyl diphosphate from 1-deoxy-D-xylulose 5-phosphate: step 2/6.</text>
</comment>
<sequence length="235" mass="26405">MSTNGAIIVAAGKGRRMGLKTNKVFMEVEKKPIIQYSIECFENHPDIHEIVIVAAENEIKKVEYIIKSNNIKKVKKVVAGGNTRKKSVLNGLKAIKNSDIVVIHDGARPFINHNLISEGIKYANTYGACTCAVPPKDTIKVKDELGFIKGSLNRDSLISIQTPQSFKYKLIWEGHNQNIDKNINITDDTSLMEYLGHKVFIYDGEYTNIKITTKEDLIFAKEIVKNLNNLKNNLT</sequence>
<evidence type="ECO:0000256" key="3">
    <source>
        <dbReference type="ARBA" id="ARBA00009789"/>
    </source>
</evidence>
<keyword evidence="5 7" id="KW-0548">Nucleotidyltransferase</keyword>
<feature type="site" description="Positions MEP for the nucleophilic attack" evidence="7">
    <location>
        <position position="210"/>
    </location>
</feature>
<dbReference type="EC" id="2.7.7.60" evidence="7"/>
<dbReference type="EMBL" id="FNGL01000013">
    <property type="protein sequence ID" value="SDL23630.1"/>
    <property type="molecule type" value="Genomic_DNA"/>
</dbReference>
<dbReference type="RefSeq" id="WP_089866455.1">
    <property type="nucleotide sequence ID" value="NZ_FNGL01000013.1"/>
</dbReference>
<evidence type="ECO:0000256" key="2">
    <source>
        <dbReference type="ARBA" id="ARBA00004787"/>
    </source>
</evidence>
<dbReference type="Proteomes" id="UP000198811">
    <property type="component" value="Unassembled WGS sequence"/>
</dbReference>
<name>A0ABY0QM85_CLOCO</name>
<comment type="caution">
    <text evidence="8">The sequence shown here is derived from an EMBL/GenBank/DDBJ whole genome shotgun (WGS) entry which is preliminary data.</text>
</comment>
<comment type="similarity">
    <text evidence="3 7">Belongs to the IspD/TarI cytidylyltransferase family. IspD subfamily.</text>
</comment>
<dbReference type="InterPro" id="IPR018294">
    <property type="entry name" value="ISPD_synthase_CS"/>
</dbReference>
<evidence type="ECO:0000256" key="4">
    <source>
        <dbReference type="ARBA" id="ARBA00022679"/>
    </source>
</evidence>
<dbReference type="InterPro" id="IPR029044">
    <property type="entry name" value="Nucleotide-diphossugar_trans"/>
</dbReference>
<keyword evidence="4 7" id="KW-0808">Transferase</keyword>
<dbReference type="GO" id="GO:0016779">
    <property type="term" value="F:nucleotidyltransferase activity"/>
    <property type="evidence" value="ECO:0007669"/>
    <property type="project" value="UniProtKB-KW"/>
</dbReference>
<organism evidence="8 9">
    <name type="scientific">Clostridium cochlearium</name>
    <dbReference type="NCBI Taxonomy" id="1494"/>
    <lineage>
        <taxon>Bacteria</taxon>
        <taxon>Bacillati</taxon>
        <taxon>Bacillota</taxon>
        <taxon>Clostridia</taxon>
        <taxon>Eubacteriales</taxon>
        <taxon>Clostridiaceae</taxon>
        <taxon>Clostridium</taxon>
    </lineage>
</organism>
<evidence type="ECO:0000256" key="6">
    <source>
        <dbReference type="ARBA" id="ARBA00023229"/>
    </source>
</evidence>
<dbReference type="InterPro" id="IPR034683">
    <property type="entry name" value="IspD/TarI"/>
</dbReference>
<keyword evidence="9" id="KW-1185">Reference proteome</keyword>
<evidence type="ECO:0000256" key="5">
    <source>
        <dbReference type="ARBA" id="ARBA00022695"/>
    </source>
</evidence>
<dbReference type="InterPro" id="IPR001228">
    <property type="entry name" value="IspD"/>
</dbReference>
<reference evidence="8 9" key="1">
    <citation type="submission" date="2016-10" db="EMBL/GenBank/DDBJ databases">
        <authorList>
            <person name="Varghese N."/>
            <person name="Submissions S."/>
        </authorList>
    </citation>
    <scope>NUCLEOTIDE SEQUENCE [LARGE SCALE GENOMIC DNA]</scope>
    <source>
        <strain evidence="8 9">NLAE-zl-C224</strain>
    </source>
</reference>
<evidence type="ECO:0000313" key="9">
    <source>
        <dbReference type="Proteomes" id="UP000198811"/>
    </source>
</evidence>
<evidence type="ECO:0000256" key="1">
    <source>
        <dbReference type="ARBA" id="ARBA00001282"/>
    </source>
</evidence>
<dbReference type="PANTHER" id="PTHR32125">
    <property type="entry name" value="2-C-METHYL-D-ERYTHRITOL 4-PHOSPHATE CYTIDYLYLTRANSFERASE, CHLOROPLASTIC"/>
    <property type="match status" value="1"/>
</dbReference>
<evidence type="ECO:0000256" key="7">
    <source>
        <dbReference type="HAMAP-Rule" id="MF_00108"/>
    </source>
</evidence>
<comment type="function">
    <text evidence="7">Catalyzes the formation of 4-diphosphocytidyl-2-C-methyl-D-erythritol from CTP and 2-C-methyl-D-erythritol 4-phosphate (MEP).</text>
</comment>
<feature type="site" description="Transition state stabilizer" evidence="7">
    <location>
        <position position="23"/>
    </location>
</feature>
<proteinExistence type="inferred from homology"/>
<dbReference type="SUPFAM" id="SSF53448">
    <property type="entry name" value="Nucleotide-diphospho-sugar transferases"/>
    <property type="match status" value="1"/>
</dbReference>